<dbReference type="EMBL" id="JF912400">
    <property type="protein sequence ID" value="AEM24773.1"/>
    <property type="molecule type" value="Genomic_DNA"/>
</dbReference>
<protein>
    <submittedName>
        <fullName evidence="3">Major head subunit</fullName>
    </submittedName>
</protein>
<proteinExistence type="predicted"/>
<evidence type="ECO:0000313" key="4">
    <source>
        <dbReference type="Proteomes" id="UP000007327"/>
    </source>
</evidence>
<keyword evidence="1" id="KW-0175">Coiled coil</keyword>
<reference evidence="3 4" key="1">
    <citation type="journal article" date="2012" name="Arch. Virol.">
        <title>Genomic analysis of bacteriophage ESP2949-1, which is virulent for Cronobacter sakazakii.</title>
        <authorList>
            <person name="Lee Y.D."/>
            <person name="Kim J.Y."/>
            <person name="Park J.H."/>
            <person name="Chang H."/>
        </authorList>
    </citation>
    <scope>NUCLEOTIDE SEQUENCE [LARGE SCALE GENOMIC DNA]</scope>
</reference>
<name>G1CSR3_9CAUD</name>
<dbReference type="PIRSF" id="PIRSF029215">
    <property type="entry name" value="UCP029215"/>
    <property type="match status" value="1"/>
</dbReference>
<dbReference type="Proteomes" id="UP000007327">
    <property type="component" value="Segment"/>
</dbReference>
<sequence>MQMLGGARLFNQSGELAMTAKQRYDSARISAKIDENGFLVDRPIVARIGLQIYQTPNGERREFRPASEVFKADSLQSFSGKPVTLGHVTVTPDNAEEVVVGACHGAGLPNGIGVEVPLCIYSRRAIESAKSKRTAEISVGYTSEDVEKSGWGSNETGEFILEEDMKQDQLIPDGWVKFDALQTNITVNHVAMVFKGRAGIAKLNLDSNQDFPYDEPVISKLKQDDEMKKIKLDSGETVEVTPEVASHIEAIQSRAATAEAKATTLEVERDNLKLQVEQIPSKIEAAVNQAKADAAERSKLVEIASAVGVKCDGLDDKQIKIAFVKAVTNRDVSQKDDSYISAAFDLAKDADPMAEQRRTIKGDVEQNASKEKGDSAGPRPASRLAKLKA</sequence>
<dbReference type="InterPro" id="IPR016913">
    <property type="entry name" value="UCP029215"/>
</dbReference>
<organism evidence="3 4">
    <name type="scientific">Cronobacter phage ESP2949-1</name>
    <dbReference type="NCBI Taxonomy" id="2920894"/>
    <lineage>
        <taxon>Viruses</taxon>
        <taxon>Duplodnaviria</taxon>
        <taxon>Heunggongvirae</taxon>
        <taxon>Uroviricota</taxon>
        <taxon>Caudoviricetes</taxon>
        <taxon>Drexlerviridae</taxon>
        <taxon>Kyungwonvirus</taxon>
        <taxon>Kyungwonvirus Esp29491</taxon>
    </lineage>
</organism>
<dbReference type="Pfam" id="PF09979">
    <property type="entry name" value="DUF2213"/>
    <property type="match status" value="2"/>
</dbReference>
<feature type="region of interest" description="Disordered" evidence="2">
    <location>
        <begin position="351"/>
        <end position="389"/>
    </location>
</feature>
<keyword evidence="4" id="KW-1185">Reference proteome</keyword>
<evidence type="ECO:0000256" key="1">
    <source>
        <dbReference type="SAM" id="Coils"/>
    </source>
</evidence>
<dbReference type="OrthoDB" id="4812at10239"/>
<feature type="compositionally biased region" description="Basic and acidic residues" evidence="2">
    <location>
        <begin position="351"/>
        <end position="374"/>
    </location>
</feature>
<dbReference type="KEGG" id="vg:14011098"/>
<feature type="coiled-coil region" evidence="1">
    <location>
        <begin position="248"/>
        <end position="275"/>
    </location>
</feature>
<evidence type="ECO:0000256" key="2">
    <source>
        <dbReference type="SAM" id="MobiDB-lite"/>
    </source>
</evidence>
<evidence type="ECO:0000313" key="3">
    <source>
        <dbReference type="EMBL" id="AEM24773.1"/>
    </source>
</evidence>
<dbReference type="GeneID" id="14011098"/>
<accession>G1CSR3</accession>
<dbReference type="RefSeq" id="YP_007005395.1">
    <property type="nucleotide sequence ID" value="NC_019509.1"/>
</dbReference>